<dbReference type="RefSeq" id="XP_022665845.1">
    <property type="nucleotide sequence ID" value="XM_022810110.1"/>
</dbReference>
<sequence length="374" mass="43070">MDEIISGLSSELSITQAPCAATISAERFAQMRKIKTSLPVRQELRRQQFLERQKEKRYDGFLHARGLATGVFGANESLPGNGLKTDKESGVYKSGNVARACIDAGTDEDDTDSEISRPRRPPRSYRNQLMQSEWLVEVPPDLERYLIVLCPKGKRGLLIASRGVTKLYARNGFNFMTFASNLPGGSSNGGRQSNWKPNEFTILDIVYNDASKTCFILDLIYWRSRPYYDSVTAFRFFWLKTQFAECETELTFKERKVKLEVVPFYEWEPQTIQSLLCRDEPPFITPIEVDGILFYHSEGHYIPGICPLVGWLKPYMCVEVLHIEVHPRFFIERPQEYTSLKDKMEQKEKGKKEKARQKKATLPTDVMETFTENQ</sequence>
<feature type="compositionally biased region" description="Basic and acidic residues" evidence="10">
    <location>
        <begin position="341"/>
        <end position="351"/>
    </location>
</feature>
<dbReference type="AlphaFoldDB" id="A0A7M7KID1"/>
<dbReference type="EnsemblMetazoa" id="XM_022810115">
    <property type="protein sequence ID" value="XP_022665850"/>
    <property type="gene ID" value="LOC111252367"/>
</dbReference>
<dbReference type="EnsemblMetazoa" id="XM_022810114">
    <property type="protein sequence ID" value="XP_022665849"/>
    <property type="gene ID" value="LOC111252367"/>
</dbReference>
<dbReference type="PANTHER" id="PTHR13403:SF6">
    <property type="entry name" value="SNURPORTIN-1"/>
    <property type="match status" value="1"/>
</dbReference>
<dbReference type="GO" id="GO:0005634">
    <property type="term" value="C:nucleus"/>
    <property type="evidence" value="ECO:0007669"/>
    <property type="project" value="UniProtKB-SubCell"/>
</dbReference>
<evidence type="ECO:0000256" key="1">
    <source>
        <dbReference type="ARBA" id="ARBA00003975"/>
    </source>
</evidence>
<comment type="similarity">
    <text evidence="4">Belongs to the snurportin family.</text>
</comment>
<dbReference type="Pfam" id="PF21974">
    <property type="entry name" value="SPN1_m3Gcap_bd"/>
    <property type="match status" value="1"/>
</dbReference>
<dbReference type="InterPro" id="IPR024721">
    <property type="entry name" value="Snurportin-1_N"/>
</dbReference>
<dbReference type="EnsemblMetazoa" id="XM_022810111">
    <property type="protein sequence ID" value="XP_022665846"/>
    <property type="gene ID" value="LOC111252367"/>
</dbReference>
<dbReference type="OMA" id="SECCEIF"/>
<reference evidence="13" key="1">
    <citation type="submission" date="2021-01" db="UniProtKB">
        <authorList>
            <consortium name="EnsemblMetazoa"/>
        </authorList>
    </citation>
    <scope>IDENTIFICATION</scope>
</reference>
<dbReference type="SUPFAM" id="SSF56091">
    <property type="entry name" value="DNA ligase/mRNA capping enzyme, catalytic domain"/>
    <property type="match status" value="1"/>
</dbReference>
<evidence type="ECO:0000259" key="12">
    <source>
        <dbReference type="Pfam" id="PF21974"/>
    </source>
</evidence>
<dbReference type="Proteomes" id="UP000594260">
    <property type="component" value="Unplaced"/>
</dbReference>
<name>A0A7M7KID1_VARDE</name>
<evidence type="ECO:0000256" key="6">
    <source>
        <dbReference type="ARBA" id="ARBA00022448"/>
    </source>
</evidence>
<keyword evidence="9" id="KW-0539">Nucleus</keyword>
<dbReference type="InterPro" id="IPR017336">
    <property type="entry name" value="Snurportin-1"/>
</dbReference>
<dbReference type="GO" id="GO:0061015">
    <property type="term" value="P:snRNA import into nucleus"/>
    <property type="evidence" value="ECO:0007669"/>
    <property type="project" value="InterPro"/>
</dbReference>
<evidence type="ECO:0000259" key="11">
    <source>
        <dbReference type="Pfam" id="PF11538"/>
    </source>
</evidence>
<keyword evidence="6" id="KW-0813">Transport</keyword>
<evidence type="ECO:0000256" key="9">
    <source>
        <dbReference type="ARBA" id="ARBA00023242"/>
    </source>
</evidence>
<dbReference type="CDD" id="cd09232">
    <property type="entry name" value="Snurportin-1_C"/>
    <property type="match status" value="1"/>
</dbReference>
<keyword evidence="7" id="KW-0963">Cytoplasm</keyword>
<comment type="function">
    <text evidence="1">Functions as an U snRNP-specific nuclear import adapter. Involved in the trimethylguanosine (m3G)-cap-dependent nuclear import of U snRNPs. Binds specifically to the terminal m3G-cap U snRNAs.</text>
</comment>
<dbReference type="Gene3D" id="3.30.470.30">
    <property type="entry name" value="DNA ligase/mRNA capping enzyme"/>
    <property type="match status" value="1"/>
</dbReference>
<evidence type="ECO:0000313" key="13">
    <source>
        <dbReference type="EnsemblMetazoa" id="XP_022665849"/>
    </source>
</evidence>
<dbReference type="EnsemblMetazoa" id="XM_022810113">
    <property type="protein sequence ID" value="XP_022665848"/>
    <property type="gene ID" value="LOC111252367"/>
</dbReference>
<dbReference type="RefSeq" id="XP_022665849.1">
    <property type="nucleotide sequence ID" value="XM_022810114.1"/>
</dbReference>
<evidence type="ECO:0000256" key="7">
    <source>
        <dbReference type="ARBA" id="ARBA00022490"/>
    </source>
</evidence>
<comment type="subcellular location">
    <subcellularLocation>
        <location evidence="3">Cytoplasm</location>
    </subcellularLocation>
    <subcellularLocation>
        <location evidence="2">Nucleus</location>
    </subcellularLocation>
</comment>
<feature type="region of interest" description="Disordered" evidence="10">
    <location>
        <begin position="341"/>
        <end position="374"/>
    </location>
</feature>
<dbReference type="RefSeq" id="XP_022665847.1">
    <property type="nucleotide sequence ID" value="XM_022810112.1"/>
</dbReference>
<dbReference type="RefSeq" id="XP_022665850.1">
    <property type="nucleotide sequence ID" value="XM_022810115.1"/>
</dbReference>
<keyword evidence="14" id="KW-1185">Reference proteome</keyword>
<dbReference type="Pfam" id="PF11538">
    <property type="entry name" value="Snurportin1"/>
    <property type="match status" value="1"/>
</dbReference>
<dbReference type="EnsemblMetazoa" id="XM_022810112">
    <property type="protein sequence ID" value="XP_022665847"/>
    <property type="gene ID" value="LOC111252367"/>
</dbReference>
<dbReference type="RefSeq" id="XP_022665846.1">
    <property type="nucleotide sequence ID" value="XM_022810111.1"/>
</dbReference>
<dbReference type="GO" id="GO:0003723">
    <property type="term" value="F:RNA binding"/>
    <property type="evidence" value="ECO:0007669"/>
    <property type="project" value="UniProtKB-KW"/>
</dbReference>
<dbReference type="RefSeq" id="XP_022665848.1">
    <property type="nucleotide sequence ID" value="XM_022810113.1"/>
</dbReference>
<accession>A0A7M7KID1</accession>
<keyword evidence="8" id="KW-0694">RNA-binding</keyword>
<evidence type="ECO:0000256" key="8">
    <source>
        <dbReference type="ARBA" id="ARBA00022884"/>
    </source>
</evidence>
<dbReference type="RefSeq" id="XP_022665853.1">
    <property type="nucleotide sequence ID" value="XM_022810118.1"/>
</dbReference>
<dbReference type="InterPro" id="IPR047857">
    <property type="entry name" value="Snurportin1_C"/>
</dbReference>
<dbReference type="GeneID" id="111252367"/>
<dbReference type="EnsemblMetazoa" id="XM_022810118">
    <property type="protein sequence ID" value="XP_022665853"/>
    <property type="gene ID" value="LOC111252367"/>
</dbReference>
<evidence type="ECO:0000256" key="3">
    <source>
        <dbReference type="ARBA" id="ARBA00004496"/>
    </source>
</evidence>
<evidence type="ECO:0000313" key="14">
    <source>
        <dbReference type="Proteomes" id="UP000594260"/>
    </source>
</evidence>
<feature type="domain" description="Snurportin-1 m3G cap-binding" evidence="12">
    <location>
        <begin position="128"/>
        <end position="314"/>
    </location>
</feature>
<feature type="region of interest" description="Disordered" evidence="10">
    <location>
        <begin position="104"/>
        <end position="124"/>
    </location>
</feature>
<dbReference type="PANTHER" id="PTHR13403">
    <property type="entry name" value="SNURPORTIN1 RNUT1 PROTEIN RNA, U TRANSPORTER 1"/>
    <property type="match status" value="1"/>
</dbReference>
<evidence type="ECO:0000256" key="2">
    <source>
        <dbReference type="ARBA" id="ARBA00004123"/>
    </source>
</evidence>
<evidence type="ECO:0000256" key="10">
    <source>
        <dbReference type="SAM" id="MobiDB-lite"/>
    </source>
</evidence>
<evidence type="ECO:0000256" key="5">
    <source>
        <dbReference type="ARBA" id="ARBA00016034"/>
    </source>
</evidence>
<protein>
    <recommendedName>
        <fullName evidence="5">Snurportin-1</fullName>
    </recommendedName>
</protein>
<dbReference type="CTD" id="7354429"/>
<proteinExistence type="inferred from homology"/>
<organism evidence="13 14">
    <name type="scientific">Varroa destructor</name>
    <name type="common">Honeybee mite</name>
    <dbReference type="NCBI Taxonomy" id="109461"/>
    <lineage>
        <taxon>Eukaryota</taxon>
        <taxon>Metazoa</taxon>
        <taxon>Ecdysozoa</taxon>
        <taxon>Arthropoda</taxon>
        <taxon>Chelicerata</taxon>
        <taxon>Arachnida</taxon>
        <taxon>Acari</taxon>
        <taxon>Parasitiformes</taxon>
        <taxon>Mesostigmata</taxon>
        <taxon>Gamasina</taxon>
        <taxon>Dermanyssoidea</taxon>
        <taxon>Varroidae</taxon>
        <taxon>Varroa</taxon>
    </lineage>
</organism>
<dbReference type="GO" id="GO:0005737">
    <property type="term" value="C:cytoplasm"/>
    <property type="evidence" value="ECO:0007669"/>
    <property type="project" value="UniProtKB-SubCell"/>
</dbReference>
<feature type="domain" description="Snurportin-1 N-terminal" evidence="11">
    <location>
        <begin position="27"/>
        <end position="65"/>
    </location>
</feature>
<evidence type="ECO:0000256" key="4">
    <source>
        <dbReference type="ARBA" id="ARBA00007540"/>
    </source>
</evidence>
<dbReference type="EnsemblMetazoa" id="XM_022810110">
    <property type="protein sequence ID" value="XP_022665845"/>
    <property type="gene ID" value="LOC111252367"/>
</dbReference>